<dbReference type="CDD" id="cd02241">
    <property type="entry name" value="cupin_OxOx"/>
    <property type="match status" value="1"/>
</dbReference>
<evidence type="ECO:0000256" key="9">
    <source>
        <dbReference type="PIRSR" id="PIRSR601929-2"/>
    </source>
</evidence>
<evidence type="ECO:0000256" key="6">
    <source>
        <dbReference type="ARBA" id="ARBA00023157"/>
    </source>
</evidence>
<proteinExistence type="inferred from homology"/>
<keyword evidence="12" id="KW-0732">Signal</keyword>
<comment type="subcellular location">
    <subcellularLocation>
        <location evidence="1">Secreted</location>
        <location evidence="1">Extracellular space</location>
        <location evidence="1">Apoplast</location>
    </subcellularLocation>
</comment>
<dbReference type="InterPro" id="IPR011051">
    <property type="entry name" value="RmlC_Cupin_sf"/>
</dbReference>
<evidence type="ECO:0000259" key="13">
    <source>
        <dbReference type="SMART" id="SM00835"/>
    </source>
</evidence>
<evidence type="ECO:0000256" key="11">
    <source>
        <dbReference type="SAM" id="MobiDB-lite"/>
    </source>
</evidence>
<dbReference type="AlphaFoldDB" id="A0A835DPW2"/>
<dbReference type="PANTHER" id="PTHR31238">
    <property type="entry name" value="GERMIN-LIKE PROTEIN SUBFAMILY 3 MEMBER 3"/>
    <property type="match status" value="1"/>
</dbReference>
<dbReference type="InterPro" id="IPR006045">
    <property type="entry name" value="Cupin_1"/>
</dbReference>
<dbReference type="SMART" id="SM00835">
    <property type="entry name" value="Cupin_1"/>
    <property type="match status" value="1"/>
</dbReference>
<dbReference type="OrthoDB" id="1546383at2759"/>
<comment type="caution">
    <text evidence="14">The sequence shown here is derived from an EMBL/GenBank/DDBJ whole genome shotgun (WGS) entry which is preliminary data.</text>
</comment>
<evidence type="ECO:0000313" key="14">
    <source>
        <dbReference type="EMBL" id="KAF8408017.1"/>
    </source>
</evidence>
<feature type="binding site" evidence="9">
    <location>
        <position position="122"/>
    </location>
    <ligand>
        <name>Mn(2+)</name>
        <dbReference type="ChEBI" id="CHEBI:29035"/>
    </ligand>
</feature>
<evidence type="ECO:0000256" key="7">
    <source>
        <dbReference type="ARBA" id="ARBA00023211"/>
    </source>
</evidence>
<feature type="binding site" evidence="9">
    <location>
        <position position="115"/>
    </location>
    <ligand>
        <name>Mn(2+)</name>
        <dbReference type="ChEBI" id="CHEBI:29035"/>
    </ligand>
</feature>
<dbReference type="EMBL" id="JABCRI010000004">
    <property type="protein sequence ID" value="KAF8408017.1"/>
    <property type="molecule type" value="Genomic_DNA"/>
</dbReference>
<organism evidence="14 15">
    <name type="scientific">Tetracentron sinense</name>
    <name type="common">Spur-leaf</name>
    <dbReference type="NCBI Taxonomy" id="13715"/>
    <lineage>
        <taxon>Eukaryota</taxon>
        <taxon>Viridiplantae</taxon>
        <taxon>Streptophyta</taxon>
        <taxon>Embryophyta</taxon>
        <taxon>Tracheophyta</taxon>
        <taxon>Spermatophyta</taxon>
        <taxon>Magnoliopsida</taxon>
        <taxon>Trochodendrales</taxon>
        <taxon>Trochodendraceae</taxon>
        <taxon>Tetracentron</taxon>
    </lineage>
</organism>
<keyword evidence="15" id="KW-1185">Reference proteome</keyword>
<evidence type="ECO:0000313" key="15">
    <source>
        <dbReference type="Proteomes" id="UP000655225"/>
    </source>
</evidence>
<gene>
    <name evidence="14" type="ORF">HHK36_007157</name>
</gene>
<evidence type="ECO:0000256" key="3">
    <source>
        <dbReference type="ARBA" id="ARBA00022523"/>
    </source>
</evidence>
<feature type="binding site" evidence="9">
    <location>
        <position position="117"/>
    </location>
    <ligand>
        <name>Mn(2+)</name>
        <dbReference type="ChEBI" id="CHEBI:29035"/>
    </ligand>
</feature>
<accession>A0A835DPW2</accession>
<dbReference type="GO" id="GO:0048046">
    <property type="term" value="C:apoplast"/>
    <property type="evidence" value="ECO:0007669"/>
    <property type="project" value="UniProtKB-SubCell"/>
</dbReference>
<keyword evidence="3" id="KW-0052">Apoplast</keyword>
<sequence>MATMIALPRPPFFMILFLIVLLPSPCRSADPDPLQDFCIANLNASISVNGFPCKPVSEVKSDDFFFDGLSKEGNTTNIFGSKATPADVLAFPGLNTLGLSMNRVDFAPGGVNPPHTHPRATEAGVIIEGKLLVGFVTTANVLHSKVLETGEMFVIPRGLVHFQLNVGEGKAVSLTAFNSQLPGAVILPFTLFDSMPPIPNDVLTKAFQQHSPSPSRGRVHGPSHRGRGRGSFQHPQGRGNQSRILGSGPTQFRAPLICQICLKNGHSPSSSSADASLHRSFAAMHMKEPLDSSWNPCSIATSHMTPDPSRLHHSSDYAGSDRVLFGNVSKTLCDHVLNSIEAFGLQLSPAS</sequence>
<keyword evidence="7 8" id="KW-0464">Manganese</keyword>
<feature type="chain" id="PRO_5032891621" description="Cupin type-1 domain-containing protein" evidence="12">
    <location>
        <begin position="29"/>
        <end position="351"/>
    </location>
</feature>
<evidence type="ECO:0000256" key="1">
    <source>
        <dbReference type="ARBA" id="ARBA00004271"/>
    </source>
</evidence>
<name>A0A835DPW2_TETSI</name>
<keyword evidence="4" id="KW-0964">Secreted</keyword>
<keyword evidence="5 8" id="KW-0479">Metal-binding</keyword>
<comment type="similarity">
    <text evidence="2">Belongs to the germin family.</text>
</comment>
<dbReference type="FunFam" id="2.60.120.10:FF:000005">
    <property type="entry name" value="Germin-like protein subfamily 1 member 8"/>
    <property type="match status" value="1"/>
</dbReference>
<evidence type="ECO:0000256" key="10">
    <source>
        <dbReference type="PIRSR" id="PIRSR601929-3"/>
    </source>
</evidence>
<dbReference type="Pfam" id="PF00190">
    <property type="entry name" value="Cupin_1"/>
    <property type="match status" value="1"/>
</dbReference>
<dbReference type="Proteomes" id="UP000655225">
    <property type="component" value="Unassembled WGS sequence"/>
</dbReference>
<dbReference type="InterPro" id="IPR001929">
    <property type="entry name" value="Germin"/>
</dbReference>
<keyword evidence="6 10" id="KW-1015">Disulfide bond</keyword>
<feature type="region of interest" description="Disordered" evidence="11">
    <location>
        <begin position="207"/>
        <end position="246"/>
    </location>
</feature>
<evidence type="ECO:0000256" key="2">
    <source>
        <dbReference type="ARBA" id="ARBA00007456"/>
    </source>
</evidence>
<dbReference type="PRINTS" id="PR00325">
    <property type="entry name" value="GERMIN"/>
</dbReference>
<protein>
    <recommendedName>
        <fullName evidence="13">Cupin type-1 domain-containing protein</fullName>
    </recommendedName>
</protein>
<dbReference type="Gene3D" id="2.60.120.10">
    <property type="entry name" value="Jelly Rolls"/>
    <property type="match status" value="1"/>
</dbReference>
<dbReference type="InterPro" id="IPR014710">
    <property type="entry name" value="RmlC-like_jellyroll"/>
</dbReference>
<feature type="binding site" evidence="8">
    <location>
        <position position="102"/>
    </location>
    <ligand>
        <name>oxalate</name>
        <dbReference type="ChEBI" id="CHEBI:30623"/>
    </ligand>
</feature>
<dbReference type="SUPFAM" id="SSF51182">
    <property type="entry name" value="RmlC-like cupins"/>
    <property type="match status" value="1"/>
</dbReference>
<evidence type="ECO:0000256" key="5">
    <source>
        <dbReference type="ARBA" id="ARBA00022723"/>
    </source>
</evidence>
<evidence type="ECO:0000256" key="4">
    <source>
        <dbReference type="ARBA" id="ARBA00022525"/>
    </source>
</evidence>
<feature type="binding site" evidence="9">
    <location>
        <position position="161"/>
    </location>
    <ligand>
        <name>Mn(2+)</name>
        <dbReference type="ChEBI" id="CHEBI:29035"/>
    </ligand>
</feature>
<evidence type="ECO:0000256" key="12">
    <source>
        <dbReference type="SAM" id="SignalP"/>
    </source>
</evidence>
<feature type="disulfide bond" evidence="10">
    <location>
        <begin position="38"/>
        <end position="53"/>
    </location>
</feature>
<feature type="compositionally biased region" description="Basic residues" evidence="11">
    <location>
        <begin position="217"/>
        <end position="228"/>
    </location>
</feature>
<reference evidence="14 15" key="1">
    <citation type="submission" date="2020-04" db="EMBL/GenBank/DDBJ databases">
        <title>Plant Genome Project.</title>
        <authorList>
            <person name="Zhang R.-G."/>
        </authorList>
    </citation>
    <scope>NUCLEOTIDE SEQUENCE [LARGE SCALE GENOMIC DNA]</scope>
    <source>
        <strain evidence="14">YNK0</strain>
        <tissue evidence="14">Leaf</tissue>
    </source>
</reference>
<feature type="binding site" evidence="8">
    <location>
        <position position="112"/>
    </location>
    <ligand>
        <name>oxalate</name>
        <dbReference type="ChEBI" id="CHEBI:30623"/>
    </ligand>
</feature>
<feature type="domain" description="Cupin type-1" evidence="13">
    <location>
        <begin position="67"/>
        <end position="217"/>
    </location>
</feature>
<evidence type="ECO:0000256" key="8">
    <source>
        <dbReference type="PIRSR" id="PIRSR601929-1"/>
    </source>
</evidence>
<feature type="binding site" evidence="8">
    <location>
        <position position="117"/>
    </location>
    <ligand>
        <name>oxalate</name>
        <dbReference type="ChEBI" id="CHEBI:30623"/>
    </ligand>
</feature>
<feature type="signal peptide" evidence="12">
    <location>
        <begin position="1"/>
        <end position="28"/>
    </location>
</feature>
<feature type="binding site" evidence="8">
    <location>
        <position position="122"/>
    </location>
    <ligand>
        <name>oxalate</name>
        <dbReference type="ChEBI" id="CHEBI:30623"/>
    </ligand>
</feature>
<dbReference type="GO" id="GO:0030145">
    <property type="term" value="F:manganese ion binding"/>
    <property type="evidence" value="ECO:0007669"/>
    <property type="project" value="InterPro"/>
</dbReference>